<name>A0A4U1IGT6_9BACT</name>
<reference evidence="2 3" key="1">
    <citation type="submission" date="2019-04" db="EMBL/GenBank/DDBJ databases">
        <authorList>
            <person name="Li Y."/>
            <person name="Wang J."/>
        </authorList>
    </citation>
    <scope>NUCLEOTIDE SEQUENCE [LARGE SCALE GENOMIC DNA]</scope>
    <source>
        <strain evidence="2 3">DSM 14668</strain>
    </source>
</reference>
<keyword evidence="3" id="KW-1185">Reference proteome</keyword>
<evidence type="ECO:0000313" key="2">
    <source>
        <dbReference type="EMBL" id="TKC92988.1"/>
    </source>
</evidence>
<sequence>MNIETPLEELLRDPPACLYLYEGLPCWSGKSPDEAYAGTCSELRQKLDAEVVMQEEVPLVIYDRQNMPPGRRDGPNVTFWLSRARGGAGEGRP</sequence>
<comment type="caution">
    <text evidence="2">The sequence shown here is derived from an EMBL/GenBank/DDBJ whole genome shotgun (WGS) entry which is preliminary data.</text>
</comment>
<organism evidence="2 3">
    <name type="scientific">Polyangium fumosum</name>
    <dbReference type="NCBI Taxonomy" id="889272"/>
    <lineage>
        <taxon>Bacteria</taxon>
        <taxon>Pseudomonadati</taxon>
        <taxon>Myxococcota</taxon>
        <taxon>Polyangia</taxon>
        <taxon>Polyangiales</taxon>
        <taxon>Polyangiaceae</taxon>
        <taxon>Polyangium</taxon>
    </lineage>
</organism>
<dbReference type="Proteomes" id="UP000309215">
    <property type="component" value="Unassembled WGS sequence"/>
</dbReference>
<evidence type="ECO:0000256" key="1">
    <source>
        <dbReference type="SAM" id="MobiDB-lite"/>
    </source>
</evidence>
<protein>
    <submittedName>
        <fullName evidence="2">Uncharacterized protein</fullName>
    </submittedName>
</protein>
<proteinExistence type="predicted"/>
<evidence type="ECO:0000313" key="3">
    <source>
        <dbReference type="Proteomes" id="UP000309215"/>
    </source>
</evidence>
<dbReference type="EMBL" id="SSMQ01000132">
    <property type="protein sequence ID" value="TKC92988.1"/>
    <property type="molecule type" value="Genomic_DNA"/>
</dbReference>
<dbReference type="RefSeq" id="WP_136936326.1">
    <property type="nucleotide sequence ID" value="NZ_SSMQ01000132.1"/>
</dbReference>
<feature type="region of interest" description="Disordered" evidence="1">
    <location>
        <begin position="64"/>
        <end position="93"/>
    </location>
</feature>
<accession>A0A4U1IGT6</accession>
<dbReference type="AlphaFoldDB" id="A0A4U1IGT6"/>
<gene>
    <name evidence="2" type="ORF">E8A74_50165</name>
</gene>